<dbReference type="GO" id="GO:0000981">
    <property type="term" value="F:DNA-binding transcription factor activity, RNA polymerase II-specific"/>
    <property type="evidence" value="ECO:0007669"/>
    <property type="project" value="TreeGrafter"/>
</dbReference>
<name>A0A1W0WBY0_HYPEX</name>
<dbReference type="Pfam" id="PF00907">
    <property type="entry name" value="T-box"/>
    <property type="match status" value="1"/>
</dbReference>
<dbReference type="GO" id="GO:0000785">
    <property type="term" value="C:chromatin"/>
    <property type="evidence" value="ECO:0007669"/>
    <property type="project" value="TreeGrafter"/>
</dbReference>
<dbReference type="InterPro" id="IPR008967">
    <property type="entry name" value="p53-like_TF_DNA-bd_sf"/>
</dbReference>
<dbReference type="AlphaFoldDB" id="A0A1W0WBY0"/>
<proteinExistence type="predicted"/>
<evidence type="ECO:0000256" key="6">
    <source>
        <dbReference type="PROSITE-ProRule" id="PRU00201"/>
    </source>
</evidence>
<keyword evidence="5 6" id="KW-0539">Nucleus</keyword>
<dbReference type="Gene3D" id="2.60.40.820">
    <property type="entry name" value="Transcription factor, T-box"/>
    <property type="match status" value="1"/>
</dbReference>
<comment type="subcellular location">
    <subcellularLocation>
        <location evidence="1 6">Nucleus</location>
    </subcellularLocation>
</comment>
<dbReference type="GO" id="GO:0001708">
    <property type="term" value="P:cell fate specification"/>
    <property type="evidence" value="ECO:0007669"/>
    <property type="project" value="TreeGrafter"/>
</dbReference>
<dbReference type="PRINTS" id="PR00937">
    <property type="entry name" value="TBOX"/>
</dbReference>
<evidence type="ECO:0000313" key="8">
    <source>
        <dbReference type="EMBL" id="OQV12709.1"/>
    </source>
</evidence>
<comment type="caution">
    <text evidence="6">Lacks conserved residue(s) required for the propagation of feature annotation.</text>
</comment>
<evidence type="ECO:0000256" key="5">
    <source>
        <dbReference type="ARBA" id="ARBA00023242"/>
    </source>
</evidence>
<sequence length="450" mass="50058">MDLKIGRKVTDFSISAIMGERDALVKKVAGLTDEQATFLPPSSPDVKPFVRRSCATPGADSLQQVEFPDTTTSDDDDALLIPAGSAGPAAAVVREEKALSRELLHVQCHLEMKELWEKFNDLGTEMIITRSGRRMFPTLRVSFSGLDMKTSYVVLLDVVTMDNKRYRYAYHRSSWLVAGKGDPVHSSKLYSHPDSPFSGEQLRKQIITFEKVKLTNTEVNKPGYIVLNSMHRYQPRIHLVVDRGEDNLMKLLKTDADLDNFDCKTFAFPECAFYSVTAYQNQLITKLKIDCNPFAKGFRDSTRVISDMERESINAGMSEHLSAYGSHGMLDCYGNSMDALMLSSKLSQFHSSSSNSSAENLMLSQGFRNYSLGGSSSIPPQVLQKWSLTAAGNWPTVEQRHLSEATAEFSRQLLWSKHLANTAGPFHPYFNIPNGIVGESGRSSKPGKEG</sequence>
<dbReference type="SUPFAM" id="SSF49417">
    <property type="entry name" value="p53-like transcription factors"/>
    <property type="match status" value="1"/>
</dbReference>
<keyword evidence="3 6" id="KW-0238">DNA-binding</keyword>
<dbReference type="PROSITE" id="PS01283">
    <property type="entry name" value="TBOX_1"/>
    <property type="match status" value="1"/>
</dbReference>
<dbReference type="EMBL" id="MTYJ01000138">
    <property type="protein sequence ID" value="OQV12709.1"/>
    <property type="molecule type" value="Genomic_DNA"/>
</dbReference>
<comment type="caution">
    <text evidence="8">The sequence shown here is derived from an EMBL/GenBank/DDBJ whole genome shotgun (WGS) entry which is preliminary data.</text>
</comment>
<feature type="domain" description="T-box" evidence="7">
    <location>
        <begin position="110"/>
        <end position="300"/>
    </location>
</feature>
<evidence type="ECO:0000256" key="3">
    <source>
        <dbReference type="ARBA" id="ARBA00023125"/>
    </source>
</evidence>
<dbReference type="GO" id="GO:0045893">
    <property type="term" value="P:positive regulation of DNA-templated transcription"/>
    <property type="evidence" value="ECO:0007669"/>
    <property type="project" value="InterPro"/>
</dbReference>
<dbReference type="GO" id="GO:0000978">
    <property type="term" value="F:RNA polymerase II cis-regulatory region sequence-specific DNA binding"/>
    <property type="evidence" value="ECO:0007669"/>
    <property type="project" value="InterPro"/>
</dbReference>
<dbReference type="GO" id="GO:0007507">
    <property type="term" value="P:heart development"/>
    <property type="evidence" value="ECO:0007669"/>
    <property type="project" value="TreeGrafter"/>
</dbReference>
<dbReference type="PROSITE" id="PS50252">
    <property type="entry name" value="TBOX_3"/>
    <property type="match status" value="1"/>
</dbReference>
<dbReference type="PANTHER" id="PTHR11267:SF190">
    <property type="entry name" value="T-BOX TRANSCRIPTION FACTOR TBX20"/>
    <property type="match status" value="1"/>
</dbReference>
<dbReference type="SMART" id="SM00425">
    <property type="entry name" value="TBOX"/>
    <property type="match status" value="1"/>
</dbReference>
<dbReference type="InterPro" id="IPR018186">
    <property type="entry name" value="TF_T-box_CS"/>
</dbReference>
<dbReference type="InterPro" id="IPR036960">
    <property type="entry name" value="T-box_sf"/>
</dbReference>
<evidence type="ECO:0000313" key="9">
    <source>
        <dbReference type="Proteomes" id="UP000192578"/>
    </source>
</evidence>
<dbReference type="PANTHER" id="PTHR11267">
    <property type="entry name" value="T-BOX PROTEIN-RELATED"/>
    <property type="match status" value="1"/>
</dbReference>
<dbReference type="OrthoDB" id="7442607at2759"/>
<keyword evidence="4" id="KW-0804">Transcription</keyword>
<keyword evidence="2" id="KW-0805">Transcription regulation</keyword>
<dbReference type="InterPro" id="IPR001699">
    <property type="entry name" value="TF_T-box"/>
</dbReference>
<evidence type="ECO:0000256" key="2">
    <source>
        <dbReference type="ARBA" id="ARBA00023015"/>
    </source>
</evidence>
<dbReference type="FunFam" id="2.60.40.820:FF:000008">
    <property type="entry name" value="T-box transcription factor TBX20"/>
    <property type="match status" value="1"/>
</dbReference>
<keyword evidence="9" id="KW-1185">Reference proteome</keyword>
<evidence type="ECO:0000256" key="1">
    <source>
        <dbReference type="ARBA" id="ARBA00004123"/>
    </source>
</evidence>
<gene>
    <name evidence="8" type="ORF">BV898_13030</name>
</gene>
<dbReference type="Proteomes" id="UP000192578">
    <property type="component" value="Unassembled WGS sequence"/>
</dbReference>
<organism evidence="8 9">
    <name type="scientific">Hypsibius exemplaris</name>
    <name type="common">Freshwater tardigrade</name>
    <dbReference type="NCBI Taxonomy" id="2072580"/>
    <lineage>
        <taxon>Eukaryota</taxon>
        <taxon>Metazoa</taxon>
        <taxon>Ecdysozoa</taxon>
        <taxon>Tardigrada</taxon>
        <taxon>Eutardigrada</taxon>
        <taxon>Parachela</taxon>
        <taxon>Hypsibioidea</taxon>
        <taxon>Hypsibiidae</taxon>
        <taxon>Hypsibius</taxon>
    </lineage>
</organism>
<dbReference type="GO" id="GO:0005634">
    <property type="term" value="C:nucleus"/>
    <property type="evidence" value="ECO:0007669"/>
    <property type="project" value="UniProtKB-SubCell"/>
</dbReference>
<protein>
    <submittedName>
        <fullName evidence="8">T-box transcription factor TBX20</fullName>
    </submittedName>
</protein>
<reference evidence="9" key="1">
    <citation type="submission" date="2017-01" db="EMBL/GenBank/DDBJ databases">
        <title>Comparative genomics of anhydrobiosis in the tardigrade Hypsibius dujardini.</title>
        <authorList>
            <person name="Yoshida Y."/>
            <person name="Koutsovoulos G."/>
            <person name="Laetsch D."/>
            <person name="Stevens L."/>
            <person name="Kumar S."/>
            <person name="Horikawa D."/>
            <person name="Ishino K."/>
            <person name="Komine S."/>
            <person name="Tomita M."/>
            <person name="Blaxter M."/>
            <person name="Arakawa K."/>
        </authorList>
    </citation>
    <scope>NUCLEOTIDE SEQUENCE [LARGE SCALE GENOMIC DNA]</scope>
    <source>
        <strain evidence="9">Z151</strain>
    </source>
</reference>
<evidence type="ECO:0000259" key="7">
    <source>
        <dbReference type="PROSITE" id="PS50252"/>
    </source>
</evidence>
<evidence type="ECO:0000256" key="4">
    <source>
        <dbReference type="ARBA" id="ARBA00023163"/>
    </source>
</evidence>
<accession>A0A1W0WBY0</accession>
<dbReference type="InterPro" id="IPR046360">
    <property type="entry name" value="T-box_DNA-bd"/>
</dbReference>